<comment type="caution">
    <text evidence="2">The sequence shown here is derived from an EMBL/GenBank/DDBJ whole genome shotgun (WGS) entry which is preliminary data.</text>
</comment>
<evidence type="ECO:0000313" key="2">
    <source>
        <dbReference type="EMBL" id="PWR08977.1"/>
    </source>
</evidence>
<dbReference type="AlphaFoldDB" id="A0A317D325"/>
<gene>
    <name evidence="2" type="ORF">DKT68_13370</name>
</gene>
<protein>
    <submittedName>
        <fullName evidence="2">Uncharacterized protein</fullName>
    </submittedName>
</protein>
<feature type="compositionally biased region" description="Polar residues" evidence="1">
    <location>
        <begin position="1"/>
        <end position="13"/>
    </location>
</feature>
<sequence>MLTLAAISTGTWEDSTRWHGKSNHSGEAAVDDRHAPISARSGTPIRLTLPEIRRLLNTLMFTPAPNIEHALHWSAWRRIHQAVARQAHYQRRLTLSAT</sequence>
<reference evidence="2 3" key="1">
    <citation type="submission" date="2018-05" db="EMBL/GenBank/DDBJ databases">
        <title>Micromonospora atacamensis sp. nov., a novel actinobacteria isolated from high altitude Atacama Desert soil.</title>
        <authorList>
            <person name="Carro L."/>
            <person name="Golinska P."/>
            <person name="Klenk H.-P."/>
            <person name="Goodfellow M."/>
        </authorList>
    </citation>
    <scope>NUCLEOTIDE SEQUENCE [LARGE SCALE GENOMIC DNA]</scope>
    <source>
        <strain evidence="2 3">5R2A7</strain>
    </source>
</reference>
<keyword evidence="3" id="KW-1185">Reference proteome</keyword>
<accession>A0A317D325</accession>
<evidence type="ECO:0000256" key="1">
    <source>
        <dbReference type="SAM" id="MobiDB-lite"/>
    </source>
</evidence>
<proteinExistence type="predicted"/>
<feature type="region of interest" description="Disordered" evidence="1">
    <location>
        <begin position="1"/>
        <end position="37"/>
    </location>
</feature>
<dbReference type="EMBL" id="QGKR01000186">
    <property type="protein sequence ID" value="PWR08977.1"/>
    <property type="molecule type" value="Genomic_DNA"/>
</dbReference>
<name>A0A317D325_9ACTN</name>
<evidence type="ECO:0000313" key="3">
    <source>
        <dbReference type="Proteomes" id="UP000245410"/>
    </source>
</evidence>
<organism evidence="2 3">
    <name type="scientific">Micromonospora acroterricola</name>
    <dbReference type="NCBI Taxonomy" id="2202421"/>
    <lineage>
        <taxon>Bacteria</taxon>
        <taxon>Bacillati</taxon>
        <taxon>Actinomycetota</taxon>
        <taxon>Actinomycetes</taxon>
        <taxon>Micromonosporales</taxon>
        <taxon>Micromonosporaceae</taxon>
        <taxon>Micromonospora</taxon>
    </lineage>
</organism>
<dbReference type="Proteomes" id="UP000245410">
    <property type="component" value="Unassembled WGS sequence"/>
</dbReference>